<dbReference type="EMBL" id="JAAGWH010000028">
    <property type="protein sequence ID" value="NEK94618.1"/>
    <property type="molecule type" value="Genomic_DNA"/>
</dbReference>
<evidence type="ECO:0000313" key="3">
    <source>
        <dbReference type="Proteomes" id="UP000468828"/>
    </source>
</evidence>
<proteinExistence type="predicted"/>
<comment type="caution">
    <text evidence="1">The sequence shown here is derived from an EMBL/GenBank/DDBJ whole genome shotgun (WGS) entry which is preliminary data.</text>
</comment>
<protein>
    <submittedName>
        <fullName evidence="1">Uncharacterized protein</fullName>
    </submittedName>
</protein>
<name>A0A6P0EZF7_9ACTN</name>
<keyword evidence="3" id="KW-1185">Reference proteome</keyword>
<dbReference type="Proteomes" id="UP000468828">
    <property type="component" value="Unassembled WGS sequence"/>
</dbReference>
<evidence type="ECO:0000313" key="4">
    <source>
        <dbReference type="Proteomes" id="UP000471152"/>
    </source>
</evidence>
<evidence type="ECO:0000313" key="1">
    <source>
        <dbReference type="EMBL" id="NEK94618.1"/>
    </source>
</evidence>
<dbReference type="AlphaFoldDB" id="A0A6P0EZF7"/>
<dbReference type="RefSeq" id="WP_163611194.1">
    <property type="nucleotide sequence ID" value="NZ_JAAGWB010000030.1"/>
</dbReference>
<dbReference type="EMBL" id="JAAGWB010000030">
    <property type="protein sequence ID" value="NEN51506.1"/>
    <property type="molecule type" value="Genomic_DNA"/>
</dbReference>
<accession>A0A6P0EZF7</accession>
<sequence length="71" mass="8004">MTTVQPVVPVHVPVTALAQPAVRASALAAFQLVEDARYRAPDRRRRDERRRVLAQRAVAERKAEREQQASS</sequence>
<evidence type="ECO:0000313" key="2">
    <source>
        <dbReference type="EMBL" id="NEN51506.1"/>
    </source>
</evidence>
<reference evidence="1 3" key="1">
    <citation type="submission" date="2020-01" db="EMBL/GenBank/DDBJ databases">
        <title>the WGS Modestobacter muralis CPCC 204518.</title>
        <authorList>
            <person name="Jiang Z."/>
        </authorList>
    </citation>
    <scope>NUCLEOTIDE SEQUENCE [LARGE SCALE GENOMIC DNA]</scope>
    <source>
        <strain evidence="1 3">DSM 100205</strain>
    </source>
</reference>
<dbReference type="Proteomes" id="UP000471152">
    <property type="component" value="Unassembled WGS sequence"/>
</dbReference>
<gene>
    <name evidence="2" type="ORF">G3R41_11270</name>
    <name evidence="1" type="ORF">GCU67_10615</name>
</gene>
<organism evidence="1 3">
    <name type="scientific">Modestobacter muralis</name>
    <dbReference type="NCBI Taxonomy" id="1608614"/>
    <lineage>
        <taxon>Bacteria</taxon>
        <taxon>Bacillati</taxon>
        <taxon>Actinomycetota</taxon>
        <taxon>Actinomycetes</taxon>
        <taxon>Geodermatophilales</taxon>
        <taxon>Geodermatophilaceae</taxon>
        <taxon>Modestobacter</taxon>
    </lineage>
</organism>
<reference evidence="2 4" key="2">
    <citation type="submission" date="2020-02" db="EMBL/GenBank/DDBJ databases">
        <title>The WGS of Modestobacter muralis DSM 100205.</title>
        <authorList>
            <person name="Jiang Z."/>
        </authorList>
    </citation>
    <scope>NUCLEOTIDE SEQUENCE [LARGE SCALE GENOMIC DNA]</scope>
    <source>
        <strain evidence="2 4">DSM 100205</strain>
    </source>
</reference>